<dbReference type="InterPro" id="IPR007109">
    <property type="entry name" value="Brix"/>
</dbReference>
<gene>
    <name evidence="4" type="ORF">JBS370_LOCUS17714</name>
    <name evidence="3" type="ORF">ZHD862_LOCUS28403</name>
</gene>
<dbReference type="PANTHER" id="PTHR12661">
    <property type="entry name" value="PETER PAN-RELATED"/>
    <property type="match status" value="1"/>
</dbReference>
<organism evidence="3 5">
    <name type="scientific">Rotaria sordida</name>
    <dbReference type="NCBI Taxonomy" id="392033"/>
    <lineage>
        <taxon>Eukaryota</taxon>
        <taxon>Metazoa</taxon>
        <taxon>Spiralia</taxon>
        <taxon>Gnathifera</taxon>
        <taxon>Rotifera</taxon>
        <taxon>Eurotatoria</taxon>
        <taxon>Bdelloidea</taxon>
        <taxon>Philodinida</taxon>
        <taxon>Philodinidae</taxon>
        <taxon>Rotaria</taxon>
    </lineage>
</organism>
<dbReference type="Proteomes" id="UP000663836">
    <property type="component" value="Unassembled WGS sequence"/>
</dbReference>
<dbReference type="Proteomes" id="UP000663864">
    <property type="component" value="Unassembled WGS sequence"/>
</dbReference>
<dbReference type="PANTHER" id="PTHR12661:SF5">
    <property type="entry name" value="SUPPRESSOR OF SWI4 1 HOMOLOG"/>
    <property type="match status" value="1"/>
</dbReference>
<dbReference type="GO" id="GO:0006364">
    <property type="term" value="P:rRNA processing"/>
    <property type="evidence" value="ECO:0007669"/>
    <property type="project" value="InterPro"/>
</dbReference>
<dbReference type="GO" id="GO:0030687">
    <property type="term" value="C:preribosome, large subunit precursor"/>
    <property type="evidence" value="ECO:0007669"/>
    <property type="project" value="TreeGrafter"/>
</dbReference>
<protein>
    <recommendedName>
        <fullName evidence="2">Brix domain-containing protein</fullName>
    </recommendedName>
</protein>
<proteinExistence type="predicted"/>
<dbReference type="EMBL" id="CAJNOT010002361">
    <property type="protein sequence ID" value="CAF1309387.1"/>
    <property type="molecule type" value="Genomic_DNA"/>
</dbReference>
<dbReference type="GO" id="GO:0000027">
    <property type="term" value="P:ribosomal large subunit assembly"/>
    <property type="evidence" value="ECO:0007669"/>
    <property type="project" value="TreeGrafter"/>
</dbReference>
<feature type="region of interest" description="Disordered" evidence="1">
    <location>
        <begin position="317"/>
        <end position="373"/>
    </location>
</feature>
<dbReference type="AlphaFoldDB" id="A0A815EQ25"/>
<evidence type="ECO:0000313" key="5">
    <source>
        <dbReference type="Proteomes" id="UP000663864"/>
    </source>
</evidence>
<evidence type="ECO:0000259" key="2">
    <source>
        <dbReference type="PROSITE" id="PS50833"/>
    </source>
</evidence>
<feature type="domain" description="Brix" evidence="2">
    <location>
        <begin position="31"/>
        <end position="296"/>
    </location>
</feature>
<dbReference type="PROSITE" id="PS50833">
    <property type="entry name" value="BRIX"/>
    <property type="match status" value="1"/>
</dbReference>
<dbReference type="GO" id="GO:0019843">
    <property type="term" value="F:rRNA binding"/>
    <property type="evidence" value="ECO:0007669"/>
    <property type="project" value="InterPro"/>
</dbReference>
<accession>A0A815EQ25</accession>
<evidence type="ECO:0000256" key="1">
    <source>
        <dbReference type="SAM" id="MobiDB-lite"/>
    </source>
</evidence>
<name>A0A815EQ25_9BILA</name>
<feature type="compositionally biased region" description="Basic residues" evidence="1">
    <location>
        <begin position="1"/>
        <end position="17"/>
    </location>
</feature>
<dbReference type="InterPro" id="IPR045112">
    <property type="entry name" value="PPAN-like"/>
</dbReference>
<feature type="region of interest" description="Disordered" evidence="1">
    <location>
        <begin position="1"/>
        <end position="20"/>
    </location>
</feature>
<reference evidence="3" key="1">
    <citation type="submission" date="2021-02" db="EMBL/GenBank/DDBJ databases">
        <authorList>
            <person name="Nowell W R."/>
        </authorList>
    </citation>
    <scope>NUCLEOTIDE SEQUENCE</scope>
</reference>
<sequence length="373" mass="43094">MGRKQRGRAARNARRKLPPNFESEEVKRAPHVLVFKRGITVGNNVKELIKDMRRVMEPFTAPNLKVSRKNALKDFIAISGHFHVTHLMTFSKTQLSTYMRLIRVPRGPTLNFRIRRFTHSRDIVSALKHPQTFPKQFEYAPLLVMNGFQDDSIHIKLIATMFQNMFPSINVTNVDLSTIKRCVLLSLDPVNGFIEFRHYNIKIVPSGISRAAKKLLQGKVPDLSRFNDISDFMYREGNASESEDESTGNNDENEVILSQQLRSRGNLKANQSAIRLTEIGPRMTLELVKIEEGLCDGEVLYHTHIFKTPEEITELRKRNTEKKRLKEQRKREQEENVKRKQDKKKTTQKSSSKQNDENMIESSSDNNDNDSDD</sequence>
<dbReference type="SMART" id="SM00879">
    <property type="entry name" value="Brix"/>
    <property type="match status" value="1"/>
</dbReference>
<evidence type="ECO:0000313" key="4">
    <source>
        <dbReference type="EMBL" id="CAF3842033.1"/>
    </source>
</evidence>
<comment type="caution">
    <text evidence="3">The sequence shown here is derived from an EMBL/GenBank/DDBJ whole genome shotgun (WGS) entry which is preliminary data.</text>
</comment>
<dbReference type="Pfam" id="PF04427">
    <property type="entry name" value="Brix"/>
    <property type="match status" value="1"/>
</dbReference>
<feature type="compositionally biased region" description="Basic and acidic residues" evidence="1">
    <location>
        <begin position="317"/>
        <end position="339"/>
    </location>
</feature>
<dbReference type="EMBL" id="CAJOBD010001930">
    <property type="protein sequence ID" value="CAF3842033.1"/>
    <property type="molecule type" value="Genomic_DNA"/>
</dbReference>
<evidence type="ECO:0000313" key="3">
    <source>
        <dbReference type="EMBL" id="CAF1309387.1"/>
    </source>
</evidence>